<dbReference type="CDD" id="cd00303">
    <property type="entry name" value="retropepsin_like"/>
    <property type="match status" value="1"/>
</dbReference>
<dbReference type="OrthoDB" id="2321879at2759"/>
<dbReference type="Gene3D" id="2.40.70.10">
    <property type="entry name" value="Acid Proteases"/>
    <property type="match status" value="1"/>
</dbReference>
<feature type="region of interest" description="Disordered" evidence="1">
    <location>
        <begin position="239"/>
        <end position="265"/>
    </location>
</feature>
<comment type="caution">
    <text evidence="2">The sequence shown here is derived from an EMBL/GenBank/DDBJ whole genome shotgun (WGS) entry which is preliminary data.</text>
</comment>
<evidence type="ECO:0000313" key="3">
    <source>
        <dbReference type="Proteomes" id="UP000266673"/>
    </source>
</evidence>
<name>A0A397USE1_9GLOM</name>
<keyword evidence="3" id="KW-1185">Reference proteome</keyword>
<evidence type="ECO:0000313" key="2">
    <source>
        <dbReference type="EMBL" id="RIB10383.1"/>
    </source>
</evidence>
<feature type="compositionally biased region" description="Polar residues" evidence="1">
    <location>
        <begin position="13"/>
        <end position="45"/>
    </location>
</feature>
<dbReference type="Proteomes" id="UP000266673">
    <property type="component" value="Unassembled WGS sequence"/>
</dbReference>
<dbReference type="InterPro" id="IPR021109">
    <property type="entry name" value="Peptidase_aspartic_dom_sf"/>
</dbReference>
<feature type="region of interest" description="Disordered" evidence="1">
    <location>
        <begin position="13"/>
        <end position="51"/>
    </location>
</feature>
<reference evidence="2 3" key="1">
    <citation type="submission" date="2018-06" db="EMBL/GenBank/DDBJ databases">
        <title>Comparative genomics reveals the genomic features of Rhizophagus irregularis, R. cerebriforme, R. diaphanum and Gigaspora rosea, and their symbiotic lifestyle signature.</title>
        <authorList>
            <person name="Morin E."/>
            <person name="San Clemente H."/>
            <person name="Chen E.C.H."/>
            <person name="De La Providencia I."/>
            <person name="Hainaut M."/>
            <person name="Kuo A."/>
            <person name="Kohler A."/>
            <person name="Murat C."/>
            <person name="Tang N."/>
            <person name="Roy S."/>
            <person name="Loubradou J."/>
            <person name="Henrissat B."/>
            <person name="Grigoriev I.V."/>
            <person name="Corradi N."/>
            <person name="Roux C."/>
            <person name="Martin F.M."/>
        </authorList>
    </citation>
    <scope>NUCLEOTIDE SEQUENCE [LARGE SCALE GENOMIC DNA]</scope>
    <source>
        <strain evidence="2 3">DAOM 194757</strain>
    </source>
</reference>
<accession>A0A397USE1</accession>
<organism evidence="2 3">
    <name type="scientific">Gigaspora rosea</name>
    <dbReference type="NCBI Taxonomy" id="44941"/>
    <lineage>
        <taxon>Eukaryota</taxon>
        <taxon>Fungi</taxon>
        <taxon>Fungi incertae sedis</taxon>
        <taxon>Mucoromycota</taxon>
        <taxon>Glomeromycotina</taxon>
        <taxon>Glomeromycetes</taxon>
        <taxon>Diversisporales</taxon>
        <taxon>Gigasporaceae</taxon>
        <taxon>Gigaspora</taxon>
    </lineage>
</organism>
<sequence>MLFCLMTNDAATPKTNDATTPKTNDATTPKTNDSNAPKTNDSNPESDQKELSDKNIVYNNKLYYKIAYVKCKIHEKGYEPYMVKALIDTSSVENIIRKSLVDKLGIKYSNPPKYFKKKMKDALGIVESLELSFQFKGKDKLVSGSDEVFNDFVVYKESKADLVLGMQWLWLHETKIDPYNEKISIYGGVIPFYKNLSDDLESNISSLDISRENHTLYKTRPKGSLLRNKRKKKILDTECPTSQRDDTAYESLSSSSSGSDSDSSSYKVIAVKAKKHDCL</sequence>
<gene>
    <name evidence="2" type="ORF">C2G38_2206282</name>
</gene>
<dbReference type="EMBL" id="QKWP01001257">
    <property type="protein sequence ID" value="RIB10383.1"/>
    <property type="molecule type" value="Genomic_DNA"/>
</dbReference>
<protein>
    <recommendedName>
        <fullName evidence="4">Aspartic peptidase domain-containing protein</fullName>
    </recommendedName>
</protein>
<evidence type="ECO:0008006" key="4">
    <source>
        <dbReference type="Google" id="ProtNLM"/>
    </source>
</evidence>
<dbReference type="AlphaFoldDB" id="A0A397USE1"/>
<proteinExistence type="predicted"/>
<evidence type="ECO:0000256" key="1">
    <source>
        <dbReference type="SAM" id="MobiDB-lite"/>
    </source>
</evidence>
<feature type="compositionally biased region" description="Low complexity" evidence="1">
    <location>
        <begin position="251"/>
        <end position="265"/>
    </location>
</feature>